<organism evidence="2 3">
    <name type="scientific">Muraenolepis orangiensis</name>
    <name type="common">Patagonian moray cod</name>
    <dbReference type="NCBI Taxonomy" id="630683"/>
    <lineage>
        <taxon>Eukaryota</taxon>
        <taxon>Metazoa</taxon>
        <taxon>Chordata</taxon>
        <taxon>Craniata</taxon>
        <taxon>Vertebrata</taxon>
        <taxon>Euteleostomi</taxon>
        <taxon>Actinopterygii</taxon>
        <taxon>Neopterygii</taxon>
        <taxon>Teleostei</taxon>
        <taxon>Neoteleostei</taxon>
        <taxon>Acanthomorphata</taxon>
        <taxon>Zeiogadaria</taxon>
        <taxon>Gadariae</taxon>
        <taxon>Gadiformes</taxon>
        <taxon>Muraenolepidoidei</taxon>
        <taxon>Muraenolepididae</taxon>
        <taxon>Muraenolepis</taxon>
    </lineage>
</organism>
<name>A0A9Q0DS43_9TELE</name>
<gene>
    <name evidence="2" type="ORF">NHX12_004031</name>
</gene>
<dbReference type="AlphaFoldDB" id="A0A9Q0DS43"/>
<sequence>MESSGEPKAKVKTRSEDKDFDADVDFPSSKYFQPPTKLPTVKSVIGMIRYHLETVTGKVTTDMALREVAKQIYAKYYHDTVFCVSLSTILRRAEALWKKLSEGRKRYGEKGKENTKAVKEYKQLFERKGELFDVYAEDPVRQQALQKEWGVSMSDMEYLYYEDQKMERRMFCSKGVDPVWYHSTMRAQRLRERQEEYKKERDQQFQYKTLDNITDILIETGMIPGSSSDKEPEGRAQKQQKTSETDTHDQLQEMGEESEVAAEPKGNNKLFMDAAQADKDDPLPQEFRHVRLSERKVRDEFYKTVANLSGKGLSIIESSSAVIEVGNTMFGRSWKHAEECDKIIDIDTVPTNRAIRVALQQIEAQSLCLVVEKVEEEKQKGMMITHASDSTTKKGVGQFMVQGLHRPTVLLVLDGFSLYDLGTDRPMGLCLMWFRCPGEMAWASWTGEDRLVNGK</sequence>
<feature type="compositionally biased region" description="Basic and acidic residues" evidence="1">
    <location>
        <begin position="228"/>
        <end position="251"/>
    </location>
</feature>
<dbReference type="OrthoDB" id="9014577at2759"/>
<proteinExistence type="predicted"/>
<accession>A0A9Q0DS43</accession>
<feature type="compositionally biased region" description="Basic and acidic residues" evidence="1">
    <location>
        <begin position="1"/>
        <end position="17"/>
    </location>
</feature>
<dbReference type="EMBL" id="JANIIK010000111">
    <property type="protein sequence ID" value="KAJ3594724.1"/>
    <property type="molecule type" value="Genomic_DNA"/>
</dbReference>
<evidence type="ECO:0000313" key="3">
    <source>
        <dbReference type="Proteomes" id="UP001148018"/>
    </source>
</evidence>
<feature type="region of interest" description="Disordered" evidence="1">
    <location>
        <begin position="222"/>
        <end position="263"/>
    </location>
</feature>
<evidence type="ECO:0000256" key="1">
    <source>
        <dbReference type="SAM" id="MobiDB-lite"/>
    </source>
</evidence>
<protein>
    <submittedName>
        <fullName evidence="2">Uncharacterized protein</fullName>
    </submittedName>
</protein>
<dbReference type="Proteomes" id="UP001148018">
    <property type="component" value="Unassembled WGS sequence"/>
</dbReference>
<feature type="region of interest" description="Disordered" evidence="1">
    <location>
        <begin position="1"/>
        <end position="22"/>
    </location>
</feature>
<reference evidence="2" key="1">
    <citation type="submission" date="2022-07" db="EMBL/GenBank/DDBJ databases">
        <title>Chromosome-level genome of Muraenolepis orangiensis.</title>
        <authorList>
            <person name="Kim J."/>
        </authorList>
    </citation>
    <scope>NUCLEOTIDE SEQUENCE</scope>
    <source>
        <strain evidence="2">KU_S4_2022</strain>
        <tissue evidence="2">Muscle</tissue>
    </source>
</reference>
<evidence type="ECO:0000313" key="2">
    <source>
        <dbReference type="EMBL" id="KAJ3594724.1"/>
    </source>
</evidence>
<comment type="caution">
    <text evidence="2">The sequence shown here is derived from an EMBL/GenBank/DDBJ whole genome shotgun (WGS) entry which is preliminary data.</text>
</comment>
<keyword evidence="3" id="KW-1185">Reference proteome</keyword>